<name>A0A1E5RZQ6_9ASCO</name>
<dbReference type="Proteomes" id="UP000095728">
    <property type="component" value="Unassembled WGS sequence"/>
</dbReference>
<dbReference type="EMBL" id="LPNM01000001">
    <property type="protein sequence ID" value="OEJ92431.1"/>
    <property type="molecule type" value="Genomic_DNA"/>
</dbReference>
<sequence>MVKSVVFSDFDGTITCEDSNDYIADRYGMGKEKRLEIFKSIIAGTGSFAVGFREMLESIDKPFDECVQILHDNITLDPGFTKTFQYCEKNDIPLIIISSGMKPIIRSLLGKLIGEEKANKIPIMSNDVKIDPKDNSKWEIVYKDTTPHGHDKSISINECKSEFDKKYPNEKITYFYCGDGVSDLSAAKECDLLFAKKGKDLVTFCERDHVPYHEFETWEDILKAMKDVLENGVGVGALMQNK</sequence>
<dbReference type="NCBIfam" id="TIGR01488">
    <property type="entry name" value="HAD-SF-IB"/>
    <property type="match status" value="1"/>
</dbReference>
<keyword evidence="1" id="KW-0378">Hydrolase</keyword>
<dbReference type="InParanoid" id="A0A1E5RZQ6"/>
<dbReference type="InterPro" id="IPR036412">
    <property type="entry name" value="HAD-like_sf"/>
</dbReference>
<dbReference type="InterPro" id="IPR050849">
    <property type="entry name" value="HAD-like_hydrolase_phosphatase"/>
</dbReference>
<evidence type="ECO:0000256" key="1">
    <source>
        <dbReference type="ARBA" id="ARBA00022801"/>
    </source>
</evidence>
<gene>
    <name evidence="2" type="ORF">AWRI3579_g167</name>
</gene>
<dbReference type="InterPro" id="IPR023214">
    <property type="entry name" value="HAD_sf"/>
</dbReference>
<accession>A0A1E5RZQ6</accession>
<evidence type="ECO:0000313" key="3">
    <source>
        <dbReference type="Proteomes" id="UP000095728"/>
    </source>
</evidence>
<dbReference type="PANTHER" id="PTHR28181:SF2">
    <property type="entry name" value="PHOSPHORIC MONOESTER HYDROLASE"/>
    <property type="match status" value="1"/>
</dbReference>
<evidence type="ECO:0000313" key="2">
    <source>
        <dbReference type="EMBL" id="OEJ92431.1"/>
    </source>
</evidence>
<dbReference type="SUPFAM" id="SSF56784">
    <property type="entry name" value="HAD-like"/>
    <property type="match status" value="1"/>
</dbReference>
<dbReference type="Pfam" id="PF12710">
    <property type="entry name" value="HAD"/>
    <property type="match status" value="1"/>
</dbReference>
<proteinExistence type="predicted"/>
<dbReference type="InterPro" id="IPR006384">
    <property type="entry name" value="HAD_hydro_PyrdxlP_Pase-like"/>
</dbReference>
<comment type="caution">
    <text evidence="2">The sequence shown here is derived from an EMBL/GenBank/DDBJ whole genome shotgun (WGS) entry which is preliminary data.</text>
</comment>
<dbReference type="Gene3D" id="3.40.50.1000">
    <property type="entry name" value="HAD superfamily/HAD-like"/>
    <property type="match status" value="1"/>
</dbReference>
<dbReference type="FunCoup" id="A0A1E5RZQ6">
    <property type="interactions" value="46"/>
</dbReference>
<dbReference type="PANTHER" id="PTHR28181">
    <property type="entry name" value="UPF0655 PROTEIN YCR015C"/>
    <property type="match status" value="1"/>
</dbReference>
<reference evidence="3" key="1">
    <citation type="journal article" date="2016" name="Genome Announc.">
        <title>Genome sequences of three species of Hanseniaspora isolated from spontaneous wine fermentations.</title>
        <authorList>
            <person name="Sternes P.R."/>
            <person name="Lee D."/>
            <person name="Kutyna D.R."/>
            <person name="Borneman A.R."/>
        </authorList>
    </citation>
    <scope>NUCLEOTIDE SEQUENCE [LARGE SCALE GENOMIC DNA]</scope>
    <source>
        <strain evidence="3">AWRI3579</strain>
    </source>
</reference>
<dbReference type="GO" id="GO:0016791">
    <property type="term" value="F:phosphatase activity"/>
    <property type="evidence" value="ECO:0007669"/>
    <property type="project" value="InterPro"/>
</dbReference>
<dbReference type="NCBIfam" id="TIGR01489">
    <property type="entry name" value="DKMTPPase-SF"/>
    <property type="match status" value="1"/>
</dbReference>
<dbReference type="AlphaFoldDB" id="A0A1E5RZQ6"/>
<dbReference type="Gene3D" id="3.90.1470.20">
    <property type="match status" value="1"/>
</dbReference>
<protein>
    <submittedName>
        <fullName evidence="2">Putative phosphatase</fullName>
    </submittedName>
</protein>
<dbReference type="OrthoDB" id="10014216at2759"/>
<keyword evidence="3" id="KW-1185">Reference proteome</keyword>
<organism evidence="2 3">
    <name type="scientific">Hanseniaspora osmophila</name>
    <dbReference type="NCBI Taxonomy" id="56408"/>
    <lineage>
        <taxon>Eukaryota</taxon>
        <taxon>Fungi</taxon>
        <taxon>Dikarya</taxon>
        <taxon>Ascomycota</taxon>
        <taxon>Saccharomycotina</taxon>
        <taxon>Saccharomycetes</taxon>
        <taxon>Saccharomycodales</taxon>
        <taxon>Saccharomycodaceae</taxon>
        <taxon>Hanseniaspora</taxon>
    </lineage>
</organism>